<sequence>MANIPPQDINEARELLEVARSFGAKPSQVRAALALVVSARRPISKWVQEARPNYKLVARLLKNKNPHSAHDLPRRIEKHAASMRKAIEAKDPDTAEILKKGRIILIKRPSLGQEEAKQEEKAQEEGQEGQEVEDEYSSDSCSEDEIKMEDEGQEEADSTEDEEYEYDSDSEDEIKMEEGSQEEEGQLMELDDEALQANLSI</sequence>
<dbReference type="InParanoid" id="A0A507AIS7"/>
<evidence type="ECO:0000313" key="2">
    <source>
        <dbReference type="EMBL" id="TPX10115.1"/>
    </source>
</evidence>
<reference evidence="2 3" key="1">
    <citation type="submission" date="2019-06" db="EMBL/GenBank/DDBJ databases">
        <title>Draft genome sequence of the filamentous fungus Phialemoniopsis curvata isolated from diesel fuel.</title>
        <authorList>
            <person name="Varaljay V.A."/>
            <person name="Lyon W.J."/>
            <person name="Crouch A.L."/>
            <person name="Drake C.E."/>
            <person name="Hollomon J.M."/>
            <person name="Nadeau L.J."/>
            <person name="Nunn H.S."/>
            <person name="Stevenson B.S."/>
            <person name="Bojanowski C.L."/>
            <person name="Crookes-Goodson W.J."/>
        </authorList>
    </citation>
    <scope>NUCLEOTIDE SEQUENCE [LARGE SCALE GENOMIC DNA]</scope>
    <source>
        <strain evidence="2 3">D216</strain>
    </source>
</reference>
<protein>
    <submittedName>
        <fullName evidence="2">Uncharacterized protein</fullName>
    </submittedName>
</protein>
<comment type="caution">
    <text evidence="2">The sequence shown here is derived from an EMBL/GenBank/DDBJ whole genome shotgun (WGS) entry which is preliminary data.</text>
</comment>
<name>A0A507AIS7_9PEZI</name>
<dbReference type="EMBL" id="SKBQ01000005">
    <property type="protein sequence ID" value="TPX10115.1"/>
    <property type="molecule type" value="Genomic_DNA"/>
</dbReference>
<dbReference type="RefSeq" id="XP_030991826.1">
    <property type="nucleotide sequence ID" value="XM_031135377.1"/>
</dbReference>
<dbReference type="GeneID" id="41968759"/>
<keyword evidence="3" id="KW-1185">Reference proteome</keyword>
<organism evidence="2 3">
    <name type="scientific">Thyridium curvatum</name>
    <dbReference type="NCBI Taxonomy" id="1093900"/>
    <lineage>
        <taxon>Eukaryota</taxon>
        <taxon>Fungi</taxon>
        <taxon>Dikarya</taxon>
        <taxon>Ascomycota</taxon>
        <taxon>Pezizomycotina</taxon>
        <taxon>Sordariomycetes</taxon>
        <taxon>Sordariomycetidae</taxon>
        <taxon>Thyridiales</taxon>
        <taxon>Thyridiaceae</taxon>
        <taxon>Thyridium</taxon>
    </lineage>
</organism>
<gene>
    <name evidence="2" type="ORF">E0L32_001312</name>
</gene>
<feature type="compositionally biased region" description="Basic and acidic residues" evidence="1">
    <location>
        <begin position="114"/>
        <end position="124"/>
    </location>
</feature>
<feature type="region of interest" description="Disordered" evidence="1">
    <location>
        <begin position="109"/>
        <end position="201"/>
    </location>
</feature>
<dbReference type="AlphaFoldDB" id="A0A507AIS7"/>
<evidence type="ECO:0000256" key="1">
    <source>
        <dbReference type="SAM" id="MobiDB-lite"/>
    </source>
</evidence>
<dbReference type="Proteomes" id="UP000319257">
    <property type="component" value="Unassembled WGS sequence"/>
</dbReference>
<accession>A0A507AIS7</accession>
<proteinExistence type="predicted"/>
<feature type="compositionally biased region" description="Acidic residues" evidence="1">
    <location>
        <begin position="125"/>
        <end position="194"/>
    </location>
</feature>
<evidence type="ECO:0000313" key="3">
    <source>
        <dbReference type="Proteomes" id="UP000319257"/>
    </source>
</evidence>